<sequence length="32" mass="3668">MTYAVAAGRRRYYALNKPSCYSFFSLSACIQE</sequence>
<organism evidence="1">
    <name type="scientific">Arundo donax</name>
    <name type="common">Giant reed</name>
    <name type="synonym">Donax arundinaceus</name>
    <dbReference type="NCBI Taxonomy" id="35708"/>
    <lineage>
        <taxon>Eukaryota</taxon>
        <taxon>Viridiplantae</taxon>
        <taxon>Streptophyta</taxon>
        <taxon>Embryophyta</taxon>
        <taxon>Tracheophyta</taxon>
        <taxon>Spermatophyta</taxon>
        <taxon>Magnoliopsida</taxon>
        <taxon>Liliopsida</taxon>
        <taxon>Poales</taxon>
        <taxon>Poaceae</taxon>
        <taxon>PACMAD clade</taxon>
        <taxon>Arundinoideae</taxon>
        <taxon>Arundineae</taxon>
        <taxon>Arundo</taxon>
    </lineage>
</organism>
<reference evidence="1" key="1">
    <citation type="submission" date="2014-09" db="EMBL/GenBank/DDBJ databases">
        <authorList>
            <person name="Magalhaes I.L.F."/>
            <person name="Oliveira U."/>
            <person name="Santos F.R."/>
            <person name="Vidigal T.H.D.A."/>
            <person name="Brescovit A.D."/>
            <person name="Santos A.J."/>
        </authorList>
    </citation>
    <scope>NUCLEOTIDE SEQUENCE</scope>
    <source>
        <tissue evidence="1">Shoot tissue taken approximately 20 cm above the soil surface</tissue>
    </source>
</reference>
<dbReference type="EMBL" id="GBRH01246254">
    <property type="protein sequence ID" value="JAD51641.1"/>
    <property type="molecule type" value="Transcribed_RNA"/>
</dbReference>
<reference evidence="1" key="2">
    <citation type="journal article" date="2015" name="Data Brief">
        <title>Shoot transcriptome of the giant reed, Arundo donax.</title>
        <authorList>
            <person name="Barrero R.A."/>
            <person name="Guerrero F.D."/>
            <person name="Moolhuijzen P."/>
            <person name="Goolsby J.A."/>
            <person name="Tidwell J."/>
            <person name="Bellgard S.E."/>
            <person name="Bellgard M.I."/>
        </authorList>
    </citation>
    <scope>NUCLEOTIDE SEQUENCE</scope>
    <source>
        <tissue evidence="1">Shoot tissue taken approximately 20 cm above the soil surface</tissue>
    </source>
</reference>
<accession>A0A0A9AKI6</accession>
<protein>
    <submittedName>
        <fullName evidence="1">Uncharacterized protein</fullName>
    </submittedName>
</protein>
<name>A0A0A9AKI6_ARUDO</name>
<proteinExistence type="predicted"/>
<dbReference type="AlphaFoldDB" id="A0A0A9AKI6"/>
<evidence type="ECO:0000313" key="1">
    <source>
        <dbReference type="EMBL" id="JAD51641.1"/>
    </source>
</evidence>